<keyword evidence="2" id="KW-1185">Reference proteome</keyword>
<sequence>MQTHLEKIEGLENWQAWAGAGVGHFIRVRHGEHREVMLSRWDVHTMLESATETVFSTPGSGGRTTYTRGFSVARGGAGITPVELVVRKPGSAGEWMQELITLGESGTEKLFQVGTWVVRVGPPDYYAHIVASTDEAAASAYRAGGDDYKAMYLGSSGCKDKTAALLGFLQGDPLVGTPPEMARLCVAMCVSEAARNHRTWGINLMLLDLLRQNAVPGGFGAVIQNEMHPMSKGGTYQPGKVGMKGGRKSRETWAHETGITMLWLSTFAGVRADMVDGSERRWRDPVKGEAFSGVVRGRLTDALVTRFRKVGWAWG</sequence>
<dbReference type="EMBL" id="SSMQ01000088">
    <property type="protein sequence ID" value="TKC96393.1"/>
    <property type="molecule type" value="Genomic_DNA"/>
</dbReference>
<reference evidence="1 2" key="1">
    <citation type="submission" date="2019-04" db="EMBL/GenBank/DDBJ databases">
        <authorList>
            <person name="Li Y."/>
            <person name="Wang J."/>
        </authorList>
    </citation>
    <scope>NUCLEOTIDE SEQUENCE [LARGE SCALE GENOMIC DNA]</scope>
    <source>
        <strain evidence="1 2">DSM 14668</strain>
    </source>
</reference>
<dbReference type="AlphaFoldDB" id="A0A4U1IR08"/>
<organism evidence="1 2">
    <name type="scientific">Polyangium fumosum</name>
    <dbReference type="NCBI Taxonomy" id="889272"/>
    <lineage>
        <taxon>Bacteria</taxon>
        <taxon>Pseudomonadati</taxon>
        <taxon>Myxococcota</taxon>
        <taxon>Polyangia</taxon>
        <taxon>Polyangiales</taxon>
        <taxon>Polyangiaceae</taxon>
        <taxon>Polyangium</taxon>
    </lineage>
</organism>
<gene>
    <name evidence="1" type="ORF">E8A74_45630</name>
</gene>
<comment type="caution">
    <text evidence="1">The sequence shown here is derived from an EMBL/GenBank/DDBJ whole genome shotgun (WGS) entry which is preliminary data.</text>
</comment>
<proteinExistence type="predicted"/>
<dbReference type="RefSeq" id="WP_136935463.1">
    <property type="nucleotide sequence ID" value="NZ_SSMQ01000088.1"/>
</dbReference>
<evidence type="ECO:0000313" key="1">
    <source>
        <dbReference type="EMBL" id="TKC96393.1"/>
    </source>
</evidence>
<protein>
    <submittedName>
        <fullName evidence="1">Uncharacterized protein</fullName>
    </submittedName>
</protein>
<dbReference type="Proteomes" id="UP000309215">
    <property type="component" value="Unassembled WGS sequence"/>
</dbReference>
<name>A0A4U1IR08_9BACT</name>
<evidence type="ECO:0000313" key="2">
    <source>
        <dbReference type="Proteomes" id="UP000309215"/>
    </source>
</evidence>
<accession>A0A4U1IR08</accession>